<evidence type="ECO:0000313" key="2">
    <source>
        <dbReference type="Proteomes" id="UP001459277"/>
    </source>
</evidence>
<gene>
    <name evidence="1" type="ORF">SO802_009902</name>
</gene>
<name>A0AAW2DCR7_9ROSI</name>
<dbReference type="EMBL" id="JAZDWU010000003">
    <property type="protein sequence ID" value="KAL0008400.1"/>
    <property type="molecule type" value="Genomic_DNA"/>
</dbReference>
<evidence type="ECO:0000313" key="1">
    <source>
        <dbReference type="EMBL" id="KAL0008400.1"/>
    </source>
</evidence>
<organism evidence="1 2">
    <name type="scientific">Lithocarpus litseifolius</name>
    <dbReference type="NCBI Taxonomy" id="425828"/>
    <lineage>
        <taxon>Eukaryota</taxon>
        <taxon>Viridiplantae</taxon>
        <taxon>Streptophyta</taxon>
        <taxon>Embryophyta</taxon>
        <taxon>Tracheophyta</taxon>
        <taxon>Spermatophyta</taxon>
        <taxon>Magnoliopsida</taxon>
        <taxon>eudicotyledons</taxon>
        <taxon>Gunneridae</taxon>
        <taxon>Pentapetalae</taxon>
        <taxon>rosids</taxon>
        <taxon>fabids</taxon>
        <taxon>Fagales</taxon>
        <taxon>Fagaceae</taxon>
        <taxon>Lithocarpus</taxon>
    </lineage>
</organism>
<dbReference type="AlphaFoldDB" id="A0AAW2DCR7"/>
<dbReference type="Gene3D" id="2.40.50.140">
    <property type="entry name" value="Nucleic acid-binding proteins"/>
    <property type="match status" value="1"/>
</dbReference>
<dbReference type="InterPro" id="IPR012340">
    <property type="entry name" value="NA-bd_OB-fold"/>
</dbReference>
<reference evidence="1 2" key="1">
    <citation type="submission" date="2024-01" db="EMBL/GenBank/DDBJ databases">
        <title>A telomere-to-telomere, gap-free genome of sweet tea (Lithocarpus litseifolius).</title>
        <authorList>
            <person name="Zhou J."/>
        </authorList>
    </citation>
    <scope>NUCLEOTIDE SEQUENCE [LARGE SCALE GENOMIC DNA]</scope>
    <source>
        <strain evidence="1">Zhou-2022a</strain>
        <tissue evidence="1">Leaf</tissue>
    </source>
</reference>
<dbReference type="Proteomes" id="UP001459277">
    <property type="component" value="Unassembled WGS sequence"/>
</dbReference>
<proteinExistence type="predicted"/>
<keyword evidence="2" id="KW-1185">Reference proteome</keyword>
<accession>A0AAW2DCR7</accession>
<sequence length="141" mass="15804">MSSQWDDETGSTTFILFDKGAEKIISETTKELAEMQEEDTMEEIVRKSGKDKYIASQKIEIGATSVGRPKLIAPITTEDRRIECRSAYNVIMFPNLPWTDVNDSAVFVIFGVGRLGFAKFGAKSLAVVDDNSFEYDDIIVY</sequence>
<protein>
    <submittedName>
        <fullName evidence="1">Uncharacterized protein</fullName>
    </submittedName>
</protein>
<comment type="caution">
    <text evidence="1">The sequence shown here is derived from an EMBL/GenBank/DDBJ whole genome shotgun (WGS) entry which is preliminary data.</text>
</comment>